<dbReference type="EMBL" id="SNWF01000005">
    <property type="protein sequence ID" value="TDN89849.1"/>
    <property type="molecule type" value="Genomic_DNA"/>
</dbReference>
<name>A0A4R6G5Q5_9BURK</name>
<keyword evidence="1" id="KW-0812">Transmembrane</keyword>
<dbReference type="Proteomes" id="UP000294737">
    <property type="component" value="Unassembled WGS sequence"/>
</dbReference>
<evidence type="ECO:0000313" key="2">
    <source>
        <dbReference type="EMBL" id="TDN89849.1"/>
    </source>
</evidence>
<sequence length="166" mass="18390">MQIRTLLFAIILGAIAALAALNWEAFNAPTALWLGGTTVQAPLGLVMLGLTTLLAAFFLALFIQLQSHSLLESRRHTKELQLQRERADQAEASRYTELRQFIELEMRTIDKQNLELRGALLDRLDRLNTGIATAIEQSGNTVAAHIGELEDRLERGSNGVTLNRLA</sequence>
<evidence type="ECO:0000256" key="1">
    <source>
        <dbReference type="SAM" id="Phobius"/>
    </source>
</evidence>
<reference evidence="2 3" key="1">
    <citation type="submission" date="2019-03" db="EMBL/GenBank/DDBJ databases">
        <title>Genomic Encyclopedia of Type Strains, Phase IV (KMG-IV): sequencing the most valuable type-strain genomes for metagenomic binning, comparative biology and taxonomic classification.</title>
        <authorList>
            <person name="Goeker M."/>
        </authorList>
    </citation>
    <scope>NUCLEOTIDE SEQUENCE [LARGE SCALE GENOMIC DNA]</scope>
    <source>
        <strain evidence="2 3">DSM 18555</strain>
    </source>
</reference>
<accession>A0A4R6G5Q5</accession>
<keyword evidence="1" id="KW-0472">Membrane</keyword>
<comment type="caution">
    <text evidence="2">The sequence shown here is derived from an EMBL/GenBank/DDBJ whole genome shotgun (WGS) entry which is preliminary data.</text>
</comment>
<keyword evidence="1" id="KW-1133">Transmembrane helix</keyword>
<proteinExistence type="predicted"/>
<dbReference type="RefSeq" id="WP_112991938.1">
    <property type="nucleotide sequence ID" value="NZ_PTLZ01000002.1"/>
</dbReference>
<evidence type="ECO:0008006" key="4">
    <source>
        <dbReference type="Google" id="ProtNLM"/>
    </source>
</evidence>
<organism evidence="2 3">
    <name type="scientific">Herminiimonas fonticola</name>
    <dbReference type="NCBI Taxonomy" id="303380"/>
    <lineage>
        <taxon>Bacteria</taxon>
        <taxon>Pseudomonadati</taxon>
        <taxon>Pseudomonadota</taxon>
        <taxon>Betaproteobacteria</taxon>
        <taxon>Burkholderiales</taxon>
        <taxon>Oxalobacteraceae</taxon>
        <taxon>Herminiimonas</taxon>
    </lineage>
</organism>
<dbReference type="AlphaFoldDB" id="A0A4R6G5Q5"/>
<evidence type="ECO:0000313" key="3">
    <source>
        <dbReference type="Proteomes" id="UP000294737"/>
    </source>
</evidence>
<gene>
    <name evidence="2" type="ORF">EV677_1914</name>
</gene>
<protein>
    <recommendedName>
        <fullName evidence="4">Signal transduction histidine kinase</fullName>
    </recommendedName>
</protein>
<keyword evidence="3" id="KW-1185">Reference proteome</keyword>
<dbReference type="OrthoDB" id="8563966at2"/>
<feature type="transmembrane region" description="Helical" evidence="1">
    <location>
        <begin position="43"/>
        <end position="65"/>
    </location>
</feature>